<dbReference type="PANTHER" id="PTHR30385:SF7">
    <property type="entry name" value="RNA POLYMERASE SIGMA FACTOR FLIA"/>
    <property type="match status" value="1"/>
</dbReference>
<dbReference type="Pfam" id="PF04542">
    <property type="entry name" value="Sigma70_r2"/>
    <property type="match status" value="1"/>
</dbReference>
<dbReference type="InterPro" id="IPR000943">
    <property type="entry name" value="RNA_pol_sigma70"/>
</dbReference>
<protein>
    <submittedName>
        <fullName evidence="7">RNA polymerase sigma factor SigD</fullName>
    </submittedName>
</protein>
<dbReference type="NCBIfam" id="TIGR02937">
    <property type="entry name" value="sigma70-ECF"/>
    <property type="match status" value="1"/>
</dbReference>
<keyword evidence="1" id="KW-0805">Transcription regulation</keyword>
<sequence length="276" mass="31201">MRAAPLFSGKGNGNKEGCDMAEEPIQGEEQKDWDLWLKSRDPEAGNALVKRYMPLVSFHVQRIAAGLPRNVSKEDLKSLGMFGLLDSLNKFDPSRELRFDTYASFRIRGAILDGLRKEDWLSRGTREKAKKIESAIEKLEQKYLRAVSPKEVALELGMEETEVCTTMNEQFFANVLSIEETGTDNDEPEAASRLVSGERNNGQPESELEKKETVKELAEAIRALSEKEQLVLGLFYQEECTLTEIGEVMGLSTSRISQIHSKAIYKLRNILEKRLL</sequence>
<gene>
    <name evidence="7" type="ORF">HMPREF3213_04039</name>
</gene>
<organism evidence="7 8">
    <name type="scientific">Heyndrickxia coagulans</name>
    <name type="common">Weizmannia coagulans</name>
    <dbReference type="NCBI Taxonomy" id="1398"/>
    <lineage>
        <taxon>Bacteria</taxon>
        <taxon>Bacillati</taxon>
        <taxon>Bacillota</taxon>
        <taxon>Bacilli</taxon>
        <taxon>Bacillales</taxon>
        <taxon>Bacillaceae</taxon>
        <taxon>Heyndrickxia</taxon>
    </lineage>
</organism>
<dbReference type="SUPFAM" id="SSF88946">
    <property type="entry name" value="Sigma2 domain of RNA polymerase sigma factors"/>
    <property type="match status" value="1"/>
</dbReference>
<dbReference type="Gene3D" id="1.20.140.160">
    <property type="match status" value="1"/>
</dbReference>
<dbReference type="PRINTS" id="PR00046">
    <property type="entry name" value="SIGMA70FCT"/>
</dbReference>
<dbReference type="AlphaFoldDB" id="A0A133K9N0"/>
<feature type="domain" description="RNA polymerase sigma-70" evidence="6">
    <location>
        <begin position="241"/>
        <end position="267"/>
    </location>
</feature>
<reference evidence="8" key="1">
    <citation type="submission" date="2016-01" db="EMBL/GenBank/DDBJ databases">
        <authorList>
            <person name="Mitreva M."/>
            <person name="Pepin K.H."/>
            <person name="Mihindukulasuriya K.A."/>
            <person name="Fulton R."/>
            <person name="Fronick C."/>
            <person name="O'Laughlin M."/>
            <person name="Miner T."/>
            <person name="Herter B."/>
            <person name="Rosa B.A."/>
            <person name="Cordes M."/>
            <person name="Tomlinson C."/>
            <person name="Wollam A."/>
            <person name="Palsikar V.B."/>
            <person name="Mardis E.R."/>
            <person name="Wilson R.K."/>
        </authorList>
    </citation>
    <scope>NUCLEOTIDE SEQUENCE [LARGE SCALE GENOMIC DNA]</scope>
    <source>
        <strain evidence="8">GED7749B</strain>
    </source>
</reference>
<dbReference type="InterPro" id="IPR007627">
    <property type="entry name" value="RNA_pol_sigma70_r2"/>
</dbReference>
<dbReference type="Proteomes" id="UP000070376">
    <property type="component" value="Unassembled WGS sequence"/>
</dbReference>
<evidence type="ECO:0000313" key="8">
    <source>
        <dbReference type="Proteomes" id="UP000070376"/>
    </source>
</evidence>
<name>A0A133K9N0_HEYCO</name>
<dbReference type="SUPFAM" id="SSF88659">
    <property type="entry name" value="Sigma3 and sigma4 domains of RNA polymerase sigma factors"/>
    <property type="match status" value="2"/>
</dbReference>
<keyword evidence="3" id="KW-0238">DNA-binding</keyword>
<dbReference type="PIRSF" id="PIRSF000770">
    <property type="entry name" value="RNA_pol_sigma-SigE/K"/>
    <property type="match status" value="1"/>
</dbReference>
<dbReference type="Gene3D" id="1.10.1740.10">
    <property type="match status" value="1"/>
</dbReference>
<dbReference type="GO" id="GO:0003677">
    <property type="term" value="F:DNA binding"/>
    <property type="evidence" value="ECO:0007669"/>
    <property type="project" value="UniProtKB-KW"/>
</dbReference>
<evidence type="ECO:0000256" key="4">
    <source>
        <dbReference type="ARBA" id="ARBA00023163"/>
    </source>
</evidence>
<proteinExistence type="predicted"/>
<evidence type="ECO:0000256" key="1">
    <source>
        <dbReference type="ARBA" id="ARBA00023015"/>
    </source>
</evidence>
<comment type="caution">
    <text evidence="7">The sequence shown here is derived from an EMBL/GenBank/DDBJ whole genome shotgun (WGS) entry which is preliminary data.</text>
</comment>
<dbReference type="GO" id="GO:0003899">
    <property type="term" value="F:DNA-directed RNA polymerase activity"/>
    <property type="evidence" value="ECO:0007669"/>
    <property type="project" value="InterPro"/>
</dbReference>
<dbReference type="Pfam" id="PF04539">
    <property type="entry name" value="Sigma70_r3"/>
    <property type="match status" value="1"/>
</dbReference>
<dbReference type="InterPro" id="IPR013324">
    <property type="entry name" value="RNA_pol_sigma_r3/r4-like"/>
</dbReference>
<dbReference type="NCBIfam" id="TIGR02479">
    <property type="entry name" value="FliA_WhiG"/>
    <property type="match status" value="1"/>
</dbReference>
<dbReference type="Pfam" id="PF04545">
    <property type="entry name" value="Sigma70_r4"/>
    <property type="match status" value="1"/>
</dbReference>
<dbReference type="InterPro" id="IPR014284">
    <property type="entry name" value="RNA_pol_sigma-70_dom"/>
</dbReference>
<dbReference type="PATRIC" id="fig|1398.22.peg.4044"/>
<feature type="region of interest" description="Disordered" evidence="5">
    <location>
        <begin position="182"/>
        <end position="211"/>
    </location>
</feature>
<evidence type="ECO:0000256" key="3">
    <source>
        <dbReference type="ARBA" id="ARBA00023125"/>
    </source>
</evidence>
<evidence type="ECO:0000256" key="2">
    <source>
        <dbReference type="ARBA" id="ARBA00023082"/>
    </source>
</evidence>
<dbReference type="EMBL" id="LRPN01000211">
    <property type="protein sequence ID" value="KWZ76286.1"/>
    <property type="molecule type" value="Genomic_DNA"/>
</dbReference>
<keyword evidence="4" id="KW-0804">Transcription</keyword>
<dbReference type="PANTHER" id="PTHR30385">
    <property type="entry name" value="SIGMA FACTOR F FLAGELLAR"/>
    <property type="match status" value="1"/>
</dbReference>
<evidence type="ECO:0000259" key="6">
    <source>
        <dbReference type="PROSITE" id="PS00716"/>
    </source>
</evidence>
<dbReference type="InterPro" id="IPR007630">
    <property type="entry name" value="RNA_pol_sigma70_r4"/>
</dbReference>
<keyword evidence="2" id="KW-0731">Sigma factor</keyword>
<evidence type="ECO:0000256" key="5">
    <source>
        <dbReference type="SAM" id="MobiDB-lite"/>
    </source>
</evidence>
<dbReference type="GO" id="GO:0016987">
    <property type="term" value="F:sigma factor activity"/>
    <property type="evidence" value="ECO:0007669"/>
    <property type="project" value="UniProtKB-KW"/>
</dbReference>
<dbReference type="NCBIfam" id="NF005809">
    <property type="entry name" value="PRK07670.1"/>
    <property type="match status" value="1"/>
</dbReference>
<dbReference type="NCBIfam" id="NF005413">
    <property type="entry name" value="PRK06986.1"/>
    <property type="match status" value="1"/>
</dbReference>
<evidence type="ECO:0000313" key="7">
    <source>
        <dbReference type="EMBL" id="KWZ76286.1"/>
    </source>
</evidence>
<dbReference type="InterPro" id="IPR007624">
    <property type="entry name" value="RNA_pol_sigma70_r3"/>
</dbReference>
<dbReference type="GO" id="GO:0006352">
    <property type="term" value="P:DNA-templated transcription initiation"/>
    <property type="evidence" value="ECO:0007669"/>
    <property type="project" value="InterPro"/>
</dbReference>
<dbReference type="InterPro" id="IPR013325">
    <property type="entry name" value="RNA_pol_sigma_r2"/>
</dbReference>
<dbReference type="CDD" id="cd06171">
    <property type="entry name" value="Sigma70_r4"/>
    <property type="match status" value="1"/>
</dbReference>
<accession>A0A133K9N0</accession>
<dbReference type="PROSITE" id="PS00716">
    <property type="entry name" value="SIGMA70_2"/>
    <property type="match status" value="1"/>
</dbReference>
<dbReference type="InterPro" id="IPR012845">
    <property type="entry name" value="RNA_pol_sigma_FliA_WhiG"/>
</dbReference>